<evidence type="ECO:0000313" key="12">
    <source>
        <dbReference type="EMBL" id="OAN44467.1"/>
    </source>
</evidence>
<feature type="binding site" evidence="7">
    <location>
        <begin position="145"/>
        <end position="146"/>
    </location>
    <ligand>
        <name>UDP-N-acetyl-alpha-D-muramoyl-L-alanyl-D-glutamate</name>
        <dbReference type="ChEBI" id="CHEBI:83900"/>
    </ligand>
</feature>
<feature type="binding site" evidence="7">
    <location>
        <position position="172"/>
    </location>
    <ligand>
        <name>UDP-N-acetyl-alpha-D-muramoyl-L-alanyl-D-glutamate</name>
        <dbReference type="ChEBI" id="CHEBI:83900"/>
    </ligand>
</feature>
<evidence type="ECO:0000256" key="3">
    <source>
        <dbReference type="ARBA" id="ARBA00022960"/>
    </source>
</evidence>
<feature type="domain" description="Mur ligase central" evidence="11">
    <location>
        <begin position="101"/>
        <end position="303"/>
    </location>
</feature>
<feature type="binding site" evidence="7">
    <location>
        <position position="443"/>
    </location>
    <ligand>
        <name>meso-2,6-diaminopimelate</name>
        <dbReference type="ChEBI" id="CHEBI:57791"/>
    </ligand>
</feature>
<comment type="caution">
    <text evidence="7">Lacks conserved residue(s) required for the propagation of feature annotation.</text>
</comment>
<keyword evidence="7" id="KW-0963">Cytoplasm</keyword>
<dbReference type="UniPathway" id="UPA00219"/>
<comment type="function">
    <text evidence="7">Catalyzes the addition of meso-diaminopimelic acid to the nucleotide precursor UDP-N-acetylmuramoyl-L-alanyl-D-glutamate (UMAG) in the biosynthesis of bacterial cell-wall peptidoglycan.</text>
</comment>
<dbReference type="Gene3D" id="3.40.1190.10">
    <property type="entry name" value="Mur-like, catalytic domain"/>
    <property type="match status" value="1"/>
</dbReference>
<feature type="short sequence motif" description="Meso-diaminopimelate recognition motif" evidence="7">
    <location>
        <begin position="395"/>
        <end position="398"/>
    </location>
</feature>
<keyword evidence="13" id="KW-1185">Reference proteome</keyword>
<feature type="binding site" evidence="7">
    <location>
        <position position="25"/>
    </location>
    <ligand>
        <name>UDP-N-acetyl-alpha-D-muramoyl-L-alanyl-D-glutamate</name>
        <dbReference type="ChEBI" id="CHEBI:83900"/>
    </ligand>
</feature>
<evidence type="ECO:0000256" key="6">
    <source>
        <dbReference type="ARBA" id="ARBA00023316"/>
    </source>
</evidence>
<comment type="cofactor">
    <cofactor evidence="7">
        <name>Mg(2+)</name>
        <dbReference type="ChEBI" id="CHEBI:18420"/>
    </cofactor>
</comment>
<dbReference type="InterPro" id="IPR036565">
    <property type="entry name" value="Mur-like_cat_sf"/>
</dbReference>
<dbReference type="GO" id="GO:0008360">
    <property type="term" value="P:regulation of cell shape"/>
    <property type="evidence" value="ECO:0007669"/>
    <property type="project" value="UniProtKB-KW"/>
</dbReference>
<dbReference type="InterPro" id="IPR000713">
    <property type="entry name" value="Mur_ligase_N"/>
</dbReference>
<dbReference type="SUPFAM" id="SSF53244">
    <property type="entry name" value="MurD-like peptide ligases, peptide-binding domain"/>
    <property type="match status" value="1"/>
</dbReference>
<name>A0A178M8C9_9PROT</name>
<dbReference type="Gene3D" id="3.90.190.20">
    <property type="entry name" value="Mur ligase, C-terminal domain"/>
    <property type="match status" value="1"/>
</dbReference>
<feature type="domain" description="Mur ligase N-terminal catalytic" evidence="9">
    <location>
        <begin position="17"/>
        <end position="65"/>
    </location>
</feature>
<gene>
    <name evidence="7" type="primary">murE</name>
    <name evidence="12" type="ORF">A6A05_04685</name>
</gene>
<feature type="binding site" evidence="7">
    <location>
        <position position="371"/>
    </location>
    <ligand>
        <name>meso-2,6-diaminopimelate</name>
        <dbReference type="ChEBI" id="CHEBI:57791"/>
    </ligand>
</feature>
<feature type="binding site" evidence="7">
    <location>
        <begin position="395"/>
        <end position="398"/>
    </location>
    <ligand>
        <name>meso-2,6-diaminopimelate</name>
        <dbReference type="ChEBI" id="CHEBI:57791"/>
    </ligand>
</feature>
<dbReference type="PANTHER" id="PTHR23135">
    <property type="entry name" value="MUR LIGASE FAMILY MEMBER"/>
    <property type="match status" value="1"/>
</dbReference>
<dbReference type="Gene3D" id="3.40.1390.10">
    <property type="entry name" value="MurE/MurF, N-terminal domain"/>
    <property type="match status" value="1"/>
</dbReference>
<evidence type="ECO:0000256" key="7">
    <source>
        <dbReference type="HAMAP-Rule" id="MF_00208"/>
    </source>
</evidence>
<organism evidence="12 13">
    <name type="scientific">Magnetospirillum moscoviense</name>
    <dbReference type="NCBI Taxonomy" id="1437059"/>
    <lineage>
        <taxon>Bacteria</taxon>
        <taxon>Pseudomonadati</taxon>
        <taxon>Pseudomonadota</taxon>
        <taxon>Alphaproteobacteria</taxon>
        <taxon>Rhodospirillales</taxon>
        <taxon>Rhodospirillaceae</taxon>
        <taxon>Magnetospirillum</taxon>
    </lineage>
</organism>
<dbReference type="EMBL" id="LWQU01000196">
    <property type="protein sequence ID" value="OAN44467.1"/>
    <property type="molecule type" value="Genomic_DNA"/>
</dbReference>
<dbReference type="InterPro" id="IPR005761">
    <property type="entry name" value="UDP-N-AcMur-Glu-dNH2Pim_ligase"/>
</dbReference>
<dbReference type="InterPro" id="IPR004101">
    <property type="entry name" value="Mur_ligase_C"/>
</dbReference>
<evidence type="ECO:0000256" key="1">
    <source>
        <dbReference type="ARBA" id="ARBA00005898"/>
    </source>
</evidence>
<evidence type="ECO:0000256" key="2">
    <source>
        <dbReference type="ARBA" id="ARBA00022618"/>
    </source>
</evidence>
<comment type="PTM">
    <text evidence="7">Carboxylation is probably crucial for Mg(2+) binding and, consequently, for the gamma-phosphate positioning of ATP.</text>
</comment>
<dbReference type="GO" id="GO:0005737">
    <property type="term" value="C:cytoplasm"/>
    <property type="evidence" value="ECO:0007669"/>
    <property type="project" value="UniProtKB-SubCell"/>
</dbReference>
<feature type="binding site" evidence="7">
    <location>
        <position position="447"/>
    </location>
    <ligand>
        <name>meso-2,6-diaminopimelate</name>
        <dbReference type="ChEBI" id="CHEBI:57791"/>
    </ligand>
</feature>
<keyword evidence="4 7" id="KW-0573">Peptidoglycan synthesis</keyword>
<feature type="binding site" evidence="7">
    <location>
        <position position="180"/>
    </location>
    <ligand>
        <name>UDP-N-acetyl-alpha-D-muramoyl-L-alanyl-D-glutamate</name>
        <dbReference type="ChEBI" id="CHEBI:83900"/>
    </ligand>
</feature>
<accession>A0A178M8C9</accession>
<evidence type="ECO:0000259" key="10">
    <source>
        <dbReference type="Pfam" id="PF02875"/>
    </source>
</evidence>
<proteinExistence type="inferred from homology"/>
<comment type="caution">
    <text evidence="12">The sequence shown here is derived from an EMBL/GenBank/DDBJ whole genome shotgun (WGS) entry which is preliminary data.</text>
</comment>
<evidence type="ECO:0000256" key="8">
    <source>
        <dbReference type="RuleBase" id="RU004135"/>
    </source>
</evidence>
<dbReference type="GO" id="GO:0000287">
    <property type="term" value="F:magnesium ion binding"/>
    <property type="evidence" value="ECO:0007669"/>
    <property type="project" value="UniProtKB-UniRule"/>
</dbReference>
<evidence type="ECO:0000259" key="9">
    <source>
        <dbReference type="Pfam" id="PF01225"/>
    </source>
</evidence>
<protein>
    <recommendedName>
        <fullName evidence="7">UDP-N-acetylmuramoyl-L-alanyl-D-glutamate--2,6-diaminopimelate ligase</fullName>
        <ecNumber evidence="7">6.3.2.13</ecNumber>
    </recommendedName>
    <alternativeName>
        <fullName evidence="7">Meso-A2pm-adding enzyme</fullName>
    </alternativeName>
    <alternativeName>
        <fullName evidence="7">Meso-diaminopimelate-adding enzyme</fullName>
    </alternativeName>
    <alternativeName>
        <fullName evidence="7">UDP-MurNAc-L-Ala-D-Glu:meso-diaminopimelate ligase</fullName>
    </alternativeName>
    <alternativeName>
        <fullName evidence="7">UDP-MurNAc-tripeptide synthetase</fullName>
    </alternativeName>
    <alternativeName>
        <fullName evidence="7">UDP-N-acetylmuramyl-tripeptide synthetase</fullName>
    </alternativeName>
</protein>
<keyword evidence="3 7" id="KW-0133">Cell shape</keyword>
<keyword evidence="2 7" id="KW-0132">Cell division</keyword>
<dbReference type="Pfam" id="PF01225">
    <property type="entry name" value="Mur_ligase"/>
    <property type="match status" value="1"/>
</dbReference>
<dbReference type="RefSeq" id="WP_068504477.1">
    <property type="nucleotide sequence ID" value="NZ_LWQU01000196.1"/>
</dbReference>
<keyword evidence="7 12" id="KW-0436">Ligase</keyword>
<comment type="subcellular location">
    <subcellularLocation>
        <location evidence="7 8">Cytoplasm</location>
    </subcellularLocation>
</comment>
<reference evidence="12 13" key="1">
    <citation type="submission" date="2016-04" db="EMBL/GenBank/DDBJ databases">
        <title>Draft genome sequence of freshwater magnetotactic bacteria Magnetospirillum marisnigri SP-1 and Magnetospirillum moscoviense BB-1.</title>
        <authorList>
            <person name="Koziaeva V."/>
            <person name="Dziuba M.V."/>
            <person name="Ivanov T.M."/>
            <person name="Kuznetsov B."/>
            <person name="Grouzdev D.S."/>
        </authorList>
    </citation>
    <scope>NUCLEOTIDE SEQUENCE [LARGE SCALE GENOMIC DNA]</scope>
    <source>
        <strain evidence="12 13">BB-1</strain>
    </source>
</reference>
<dbReference type="NCBIfam" id="NF001124">
    <property type="entry name" value="PRK00139.1-2"/>
    <property type="match status" value="1"/>
</dbReference>
<dbReference type="InterPro" id="IPR036615">
    <property type="entry name" value="Mur_ligase_C_dom_sf"/>
</dbReference>
<dbReference type="SUPFAM" id="SSF63418">
    <property type="entry name" value="MurE/MurF N-terminal domain"/>
    <property type="match status" value="1"/>
</dbReference>
<comment type="catalytic activity">
    <reaction evidence="7">
        <text>UDP-N-acetyl-alpha-D-muramoyl-L-alanyl-D-glutamate + meso-2,6-diaminopimelate + ATP = UDP-N-acetyl-alpha-D-muramoyl-L-alanyl-gamma-D-glutamyl-meso-2,6-diaminopimelate + ADP + phosphate + H(+)</text>
        <dbReference type="Rhea" id="RHEA:23676"/>
        <dbReference type="ChEBI" id="CHEBI:15378"/>
        <dbReference type="ChEBI" id="CHEBI:30616"/>
        <dbReference type="ChEBI" id="CHEBI:43474"/>
        <dbReference type="ChEBI" id="CHEBI:57791"/>
        <dbReference type="ChEBI" id="CHEBI:83900"/>
        <dbReference type="ChEBI" id="CHEBI:83905"/>
        <dbReference type="ChEBI" id="CHEBI:456216"/>
        <dbReference type="EC" id="6.3.2.13"/>
    </reaction>
</comment>
<evidence type="ECO:0000313" key="13">
    <source>
        <dbReference type="Proteomes" id="UP000078543"/>
    </source>
</evidence>
<feature type="binding site" evidence="7">
    <location>
        <position position="178"/>
    </location>
    <ligand>
        <name>UDP-N-acetyl-alpha-D-muramoyl-L-alanyl-D-glutamate</name>
        <dbReference type="ChEBI" id="CHEBI:83900"/>
    </ligand>
</feature>
<dbReference type="NCBIfam" id="NF001126">
    <property type="entry name" value="PRK00139.1-4"/>
    <property type="match status" value="1"/>
</dbReference>
<evidence type="ECO:0000256" key="4">
    <source>
        <dbReference type="ARBA" id="ARBA00022984"/>
    </source>
</evidence>
<dbReference type="GO" id="GO:0051301">
    <property type="term" value="P:cell division"/>
    <property type="evidence" value="ECO:0007669"/>
    <property type="project" value="UniProtKB-KW"/>
</dbReference>
<dbReference type="InterPro" id="IPR035911">
    <property type="entry name" value="MurE/MurF_N"/>
</dbReference>
<dbReference type="Proteomes" id="UP000078543">
    <property type="component" value="Unassembled WGS sequence"/>
</dbReference>
<evidence type="ECO:0000259" key="11">
    <source>
        <dbReference type="Pfam" id="PF08245"/>
    </source>
</evidence>
<keyword evidence="5 7" id="KW-0131">Cell cycle</keyword>
<dbReference type="Pfam" id="PF08245">
    <property type="entry name" value="Mur_ligase_M"/>
    <property type="match status" value="1"/>
</dbReference>
<comment type="similarity">
    <text evidence="1 7">Belongs to the MurCDEF family. MurE subfamily.</text>
</comment>
<keyword evidence="7" id="KW-0547">Nucleotide-binding</keyword>
<dbReference type="HAMAP" id="MF_00208">
    <property type="entry name" value="MurE"/>
    <property type="match status" value="1"/>
</dbReference>
<dbReference type="GO" id="GO:0071555">
    <property type="term" value="P:cell wall organization"/>
    <property type="evidence" value="ECO:0007669"/>
    <property type="project" value="UniProtKB-KW"/>
</dbReference>
<dbReference type="AlphaFoldDB" id="A0A178M8C9"/>
<dbReference type="SUPFAM" id="SSF53623">
    <property type="entry name" value="MurD-like peptide ligases, catalytic domain"/>
    <property type="match status" value="1"/>
</dbReference>
<feature type="domain" description="Mur ligase C-terminal" evidence="10">
    <location>
        <begin position="326"/>
        <end position="445"/>
    </location>
</feature>
<dbReference type="GO" id="GO:0009252">
    <property type="term" value="P:peptidoglycan biosynthetic process"/>
    <property type="evidence" value="ECO:0007669"/>
    <property type="project" value="UniProtKB-UniRule"/>
</dbReference>
<keyword evidence="7" id="KW-0460">Magnesium</keyword>
<dbReference type="NCBIfam" id="TIGR01085">
    <property type="entry name" value="murE"/>
    <property type="match status" value="1"/>
</dbReference>
<evidence type="ECO:0000256" key="5">
    <source>
        <dbReference type="ARBA" id="ARBA00023306"/>
    </source>
</evidence>
<dbReference type="GO" id="GO:0005524">
    <property type="term" value="F:ATP binding"/>
    <property type="evidence" value="ECO:0007669"/>
    <property type="project" value="UniProtKB-UniRule"/>
</dbReference>
<dbReference type="Pfam" id="PF02875">
    <property type="entry name" value="Mur_ligase_C"/>
    <property type="match status" value="1"/>
</dbReference>
<dbReference type="PANTHER" id="PTHR23135:SF4">
    <property type="entry name" value="UDP-N-ACETYLMURAMOYL-L-ALANYL-D-GLUTAMATE--2,6-DIAMINOPIMELATE LIGASE MURE HOMOLOG, CHLOROPLASTIC"/>
    <property type="match status" value="1"/>
</dbReference>
<sequence>MPQLADLIAGWTGANPTITGLTADSRKVAPGFLFAALPGTKADGRAFIDRAVAAGAVAILAPEGTPAPAGAVLVTQPEPRRAFALAAAAFHGRQPAHMAAVTGTNGKTSTANFARQLWRALGHRAAALGTLGVIAEDWPHEGSLTTPDPADLHTTLAGLADHGITHACMEASSHGLAQFRLDGVRLEAAAFTNLTRDHLDYHGTMEEYGAAKLRLFTELLPATGTAIVNADSPVADLFLKAAKGRGQPILAYGVHGADLRLKAAHAAPDGQVLDLDILGRPARIHLKLAGTFQAANALAALGLVIACGADAAAATAALEGLDGVPGRLQPVAPSIFVDYAHTPDALETVLNALRPHAHGRLVVVFGCGGDRDPGKRPQMGAIAARLADRVIITDDNPRTEAAAPIRAAILAACPDAVEIADRRAAIRAAIAGMEAGDVLVVAGKGHEQGQIVGTEILPFDDATECRAALDRRAP</sequence>
<dbReference type="GO" id="GO:0008765">
    <property type="term" value="F:UDP-N-acetylmuramoylalanyl-D-glutamate-2,6-diaminopimelate ligase activity"/>
    <property type="evidence" value="ECO:0007669"/>
    <property type="project" value="UniProtKB-UniRule"/>
</dbReference>
<dbReference type="STRING" id="1437059.A6A05_04685"/>
<dbReference type="InterPro" id="IPR013221">
    <property type="entry name" value="Mur_ligase_cen"/>
</dbReference>
<feature type="modified residue" description="N6-carboxylysine" evidence="7">
    <location>
        <position position="212"/>
    </location>
</feature>
<comment type="pathway">
    <text evidence="7 8">Cell wall biogenesis; peptidoglycan biosynthesis.</text>
</comment>
<feature type="binding site" evidence="7">
    <location>
        <begin position="103"/>
        <end position="109"/>
    </location>
    <ligand>
        <name>ATP</name>
        <dbReference type="ChEBI" id="CHEBI:30616"/>
    </ligand>
</feature>
<keyword evidence="7" id="KW-0067">ATP-binding</keyword>
<dbReference type="EC" id="6.3.2.13" evidence="7"/>
<keyword evidence="6 7" id="KW-0961">Cell wall biogenesis/degradation</keyword>